<gene>
    <name evidence="3" type="ORF">DKG75_22075</name>
</gene>
<evidence type="ECO:0000313" key="3">
    <source>
        <dbReference type="EMBL" id="PWR17831.1"/>
    </source>
</evidence>
<organism evidence="3 4">
    <name type="scientific">Zavarzinia compransoris</name>
    <dbReference type="NCBI Taxonomy" id="1264899"/>
    <lineage>
        <taxon>Bacteria</taxon>
        <taxon>Pseudomonadati</taxon>
        <taxon>Pseudomonadota</taxon>
        <taxon>Alphaproteobacteria</taxon>
        <taxon>Rhodospirillales</taxon>
        <taxon>Zavarziniaceae</taxon>
        <taxon>Zavarzinia</taxon>
    </lineage>
</organism>
<dbReference type="InterPro" id="IPR052558">
    <property type="entry name" value="Siderophore_Hydrolase_D"/>
</dbReference>
<dbReference type="AlphaFoldDB" id="A0A317DT29"/>
<comment type="caution">
    <text evidence="3">The sequence shown here is derived from an EMBL/GenBank/DDBJ whole genome shotgun (WGS) entry which is preliminary data.</text>
</comment>
<comment type="similarity">
    <text evidence="1">Belongs to the esterase D family.</text>
</comment>
<dbReference type="OrthoDB" id="5523653at2"/>
<evidence type="ECO:0000256" key="1">
    <source>
        <dbReference type="ARBA" id="ARBA00005622"/>
    </source>
</evidence>
<dbReference type="EMBL" id="QGLF01000008">
    <property type="protein sequence ID" value="PWR17831.1"/>
    <property type="molecule type" value="Genomic_DNA"/>
</dbReference>
<dbReference type="GO" id="GO:0016788">
    <property type="term" value="F:hydrolase activity, acting on ester bonds"/>
    <property type="evidence" value="ECO:0007669"/>
    <property type="project" value="TreeGrafter"/>
</dbReference>
<sequence>MAQIFALQDTEILDGGGGRRLALGGPLAPAPAGGMPVLYVLDGEEMFATVVESLRRACRRPGATGVAPALVVGIGTGPRGRAFDFAPGPEGGADAFLAMIADEIFPLVAARHPEATGPRFLFGHSLAGFLALYALATRPALFDGYVAASPSIWRDPARLFQGIGALPAAIGDRALRVMTAVGTWEQDMAPWQAQAPDRAAMAARRADRRMVDNTRDFAAALAALALPGLTLRHETLPGEDHASIVPIAIAHGLRFLTAPPALLKGWPQP</sequence>
<dbReference type="InterPro" id="IPR000801">
    <property type="entry name" value="Esterase-like"/>
</dbReference>
<protein>
    <submittedName>
        <fullName evidence="3">Esterase</fullName>
    </submittedName>
</protein>
<dbReference type="RefSeq" id="WP_109923360.1">
    <property type="nucleotide sequence ID" value="NZ_QGLF01000008.1"/>
</dbReference>
<keyword evidence="4" id="KW-1185">Reference proteome</keyword>
<dbReference type="Gene3D" id="3.40.50.1820">
    <property type="entry name" value="alpha/beta hydrolase"/>
    <property type="match status" value="1"/>
</dbReference>
<dbReference type="PANTHER" id="PTHR40841">
    <property type="entry name" value="SIDEROPHORE TRIACETYLFUSARININE C ESTERASE"/>
    <property type="match status" value="1"/>
</dbReference>
<reference evidence="4" key="1">
    <citation type="submission" date="2018-05" db="EMBL/GenBank/DDBJ databases">
        <title>Zavarzinia sp. HR-AS.</title>
        <authorList>
            <person name="Lee Y."/>
            <person name="Jeon C.O."/>
        </authorList>
    </citation>
    <scope>NUCLEOTIDE SEQUENCE [LARGE SCALE GENOMIC DNA]</scope>
    <source>
        <strain evidence="4">DSM 1231</strain>
    </source>
</reference>
<keyword evidence="2" id="KW-0378">Hydrolase</keyword>
<dbReference type="InterPro" id="IPR029058">
    <property type="entry name" value="AB_hydrolase_fold"/>
</dbReference>
<accession>A0A317DT29</accession>
<name>A0A317DT29_9PROT</name>
<dbReference type="Pfam" id="PF00756">
    <property type="entry name" value="Esterase"/>
    <property type="match status" value="1"/>
</dbReference>
<evidence type="ECO:0000313" key="4">
    <source>
        <dbReference type="Proteomes" id="UP000246077"/>
    </source>
</evidence>
<dbReference type="Proteomes" id="UP000246077">
    <property type="component" value="Unassembled WGS sequence"/>
</dbReference>
<proteinExistence type="inferred from homology"/>
<dbReference type="PANTHER" id="PTHR40841:SF2">
    <property type="entry name" value="SIDEROPHORE-DEGRADING ESTERASE (EUROFUNG)"/>
    <property type="match status" value="1"/>
</dbReference>
<evidence type="ECO:0000256" key="2">
    <source>
        <dbReference type="ARBA" id="ARBA00022801"/>
    </source>
</evidence>
<dbReference type="SUPFAM" id="SSF53474">
    <property type="entry name" value="alpha/beta-Hydrolases"/>
    <property type="match status" value="1"/>
</dbReference>